<evidence type="ECO:0000256" key="2">
    <source>
        <dbReference type="SAM" id="SignalP"/>
    </source>
</evidence>
<dbReference type="CDD" id="cd10910">
    <property type="entry name" value="PIN_limkain_b1_N_like"/>
    <property type="match status" value="1"/>
</dbReference>
<dbReference type="PROSITE" id="PS51644">
    <property type="entry name" value="HTH_OST"/>
    <property type="match status" value="2"/>
</dbReference>
<feature type="compositionally biased region" description="Acidic residues" evidence="1">
    <location>
        <begin position="777"/>
        <end position="789"/>
    </location>
</feature>
<dbReference type="Gene3D" id="3.30.420.610">
    <property type="entry name" value="LOTUS domain-like"/>
    <property type="match status" value="2"/>
</dbReference>
<evidence type="ECO:0000256" key="1">
    <source>
        <dbReference type="SAM" id="MobiDB-lite"/>
    </source>
</evidence>
<accession>A0ABD1BID7</accession>
<dbReference type="AlphaFoldDB" id="A0ABD1BID7"/>
<sequence length="856" mass="95146">MQFCSSKSLFLLYLRLAGSSSISAVVLPPPRLSISVLIASFSSSSFSSGQFTSWRPQHDNDSRSVKVPVWWDFENCHLPAGANAFKLAQNITSAVRNSGIKGPITITAFGDVVQLSRTNQEALSATGINLTHVPQAGKNSTDRSLITDLMCWVTQNPPPAHLFLISSDSDFANVLHRLRMNNYNILLAGNEKATPDVLCSAASIMWDWDALVRGKDSAGKHFNQPPDGPYNSWYGHYRTPLLDPFASSSTTTTTTTKQISCTSVKTEDLCESKSNPNPVYVKASRPIPKEVVKKIGLTLSCYPNGTSITELRQQLTKRNVSLGKDFYGYKSFSRFLLAMPKILQVVPVRDGMFSIHAVNQGMDNKASSLKLSSENLEVVSVEEMPRKMKQNDEDVKVESQSQASSQECVLNHKMDVKAEDEPVKENQLALNDADDVSSSEEKDGFFRKLNRLWFGSPEMEVEHLEEKKGISGNGDEGKGVVSEGNVIDKELESRMASSTYSESAEEVKADTEIGLLSRVVKRFTFSWGRPTELSNAAATGSQVDDLLAKHSFWKDVESFINSPRGFVVVYHSRSREAMAKNLKDEGPSSLKPLDVSKMLDVVSLLISEKNWIKETPSDALPFRVIRFTEKISSLSNPCATDGLRSIFVNMSKSQCDEADGEKMPKNIGMSQKPKERSRSKVIRDCHKLIKKITEENPGGYNMSNFKKDFVKRFGYRLDYQNLGYPKLQSLIEMMPEARIEFGYIVPWSTPAPYESDSSFEELGPVSKKIHEYGPSVSEEEDFDSDTDEETSLKQSSDGSTNKKGDETASNLLEMLGSWDTEQKKPAKTYAFGEDKLVEGILVSLRKPSGESSRIQD</sequence>
<dbReference type="InterPro" id="IPR041966">
    <property type="entry name" value="LOTUS-like"/>
</dbReference>
<gene>
    <name evidence="4" type="ORF">V5N11_021867</name>
</gene>
<dbReference type="Pfam" id="PF12872">
    <property type="entry name" value="OST-HTH"/>
    <property type="match status" value="2"/>
</dbReference>
<comment type="caution">
    <text evidence="4">The sequence shown here is derived from an EMBL/GenBank/DDBJ whole genome shotgun (WGS) entry which is preliminary data.</text>
</comment>
<organism evidence="4 5">
    <name type="scientific">Cardamine amara subsp. amara</name>
    <dbReference type="NCBI Taxonomy" id="228776"/>
    <lineage>
        <taxon>Eukaryota</taxon>
        <taxon>Viridiplantae</taxon>
        <taxon>Streptophyta</taxon>
        <taxon>Embryophyta</taxon>
        <taxon>Tracheophyta</taxon>
        <taxon>Spermatophyta</taxon>
        <taxon>Magnoliopsida</taxon>
        <taxon>eudicotyledons</taxon>
        <taxon>Gunneridae</taxon>
        <taxon>Pentapetalae</taxon>
        <taxon>rosids</taxon>
        <taxon>malvids</taxon>
        <taxon>Brassicales</taxon>
        <taxon>Brassicaceae</taxon>
        <taxon>Cardamineae</taxon>
        <taxon>Cardamine</taxon>
    </lineage>
</organism>
<evidence type="ECO:0000313" key="5">
    <source>
        <dbReference type="Proteomes" id="UP001558713"/>
    </source>
</evidence>
<dbReference type="PANTHER" id="PTHR14379">
    <property type="entry name" value="LIMKAIN B LKAP"/>
    <property type="match status" value="1"/>
</dbReference>
<feature type="chain" id="PRO_5044784154" description="HTH OST-type domain-containing protein" evidence="2">
    <location>
        <begin position="20"/>
        <end position="856"/>
    </location>
</feature>
<protein>
    <recommendedName>
        <fullName evidence="3">HTH OST-type domain-containing protein</fullName>
    </recommendedName>
</protein>
<dbReference type="EMBL" id="JBANAX010000285">
    <property type="protein sequence ID" value="KAL1215440.1"/>
    <property type="molecule type" value="Genomic_DNA"/>
</dbReference>
<dbReference type="PANTHER" id="PTHR14379:SF6">
    <property type="entry name" value="EMB|CAB71880.1"/>
    <property type="match status" value="1"/>
</dbReference>
<keyword evidence="5" id="KW-1185">Reference proteome</keyword>
<dbReference type="InterPro" id="IPR025677">
    <property type="entry name" value="OST-HTH-assoc_dom"/>
</dbReference>
<feature type="region of interest" description="Disordered" evidence="1">
    <location>
        <begin position="657"/>
        <end position="676"/>
    </location>
</feature>
<proteinExistence type="predicted"/>
<feature type="signal peptide" evidence="2">
    <location>
        <begin position="1"/>
        <end position="19"/>
    </location>
</feature>
<dbReference type="Pfam" id="PF01936">
    <property type="entry name" value="NYN"/>
    <property type="match status" value="1"/>
</dbReference>
<dbReference type="Proteomes" id="UP001558713">
    <property type="component" value="Unassembled WGS sequence"/>
</dbReference>
<feature type="domain" description="HTH OST-type" evidence="3">
    <location>
        <begin position="681"/>
        <end position="758"/>
    </location>
</feature>
<feature type="domain" description="HTH OST-type" evidence="3">
    <location>
        <begin position="287"/>
        <end position="359"/>
    </location>
</feature>
<dbReference type="Gene3D" id="3.40.50.1010">
    <property type="entry name" value="5'-nuclease"/>
    <property type="match status" value="1"/>
</dbReference>
<name>A0ABD1BID7_CARAN</name>
<reference evidence="4 5" key="1">
    <citation type="submission" date="2024-04" db="EMBL/GenBank/DDBJ databases">
        <title>Genome assembly C_amara_ONT_v2.</title>
        <authorList>
            <person name="Yant L."/>
            <person name="Moore C."/>
            <person name="Slenker M."/>
        </authorList>
    </citation>
    <scope>NUCLEOTIDE SEQUENCE [LARGE SCALE GENOMIC DNA]</scope>
    <source>
        <tissue evidence="4">Leaf</tissue>
    </source>
</reference>
<keyword evidence="2" id="KW-0732">Signal</keyword>
<dbReference type="InterPro" id="IPR021139">
    <property type="entry name" value="NYN"/>
</dbReference>
<dbReference type="InterPro" id="IPR024768">
    <property type="entry name" value="Marf1"/>
</dbReference>
<feature type="region of interest" description="Disordered" evidence="1">
    <location>
        <begin position="773"/>
        <end position="819"/>
    </location>
</feature>
<dbReference type="CDD" id="cd08824">
    <property type="entry name" value="LOTUS"/>
    <property type="match status" value="1"/>
</dbReference>
<evidence type="ECO:0000259" key="3">
    <source>
        <dbReference type="PROSITE" id="PS51644"/>
    </source>
</evidence>
<evidence type="ECO:0000313" key="4">
    <source>
        <dbReference type="EMBL" id="KAL1215440.1"/>
    </source>
</evidence>
<dbReference type="Pfam" id="PF14418">
    <property type="entry name" value="OHA"/>
    <property type="match status" value="1"/>
</dbReference>
<dbReference type="InterPro" id="IPR025605">
    <property type="entry name" value="OST-HTH/LOTUS_dom"/>
</dbReference>